<dbReference type="Proteomes" id="UP000306402">
    <property type="component" value="Unassembled WGS sequence"/>
</dbReference>
<organism evidence="2 3">
    <name type="scientific">Dyadobacter luticola</name>
    <dbReference type="NCBI Taxonomy" id="1979387"/>
    <lineage>
        <taxon>Bacteria</taxon>
        <taxon>Pseudomonadati</taxon>
        <taxon>Bacteroidota</taxon>
        <taxon>Cytophagia</taxon>
        <taxon>Cytophagales</taxon>
        <taxon>Spirosomataceae</taxon>
        <taxon>Dyadobacter</taxon>
    </lineage>
</organism>
<gene>
    <name evidence="2" type="ORF">FEN17_01045</name>
</gene>
<feature type="chain" id="PRO_5024306242" evidence="1">
    <location>
        <begin position="19"/>
        <end position="251"/>
    </location>
</feature>
<dbReference type="SUPFAM" id="SSF56281">
    <property type="entry name" value="Metallo-hydrolase/oxidoreductase"/>
    <property type="match status" value="1"/>
</dbReference>
<keyword evidence="2" id="KW-0378">Hydrolase</keyword>
<evidence type="ECO:0000313" key="2">
    <source>
        <dbReference type="EMBL" id="TLV02258.1"/>
    </source>
</evidence>
<proteinExistence type="predicted"/>
<dbReference type="GO" id="GO:0016787">
    <property type="term" value="F:hydrolase activity"/>
    <property type="evidence" value="ECO:0007669"/>
    <property type="project" value="UniProtKB-KW"/>
</dbReference>
<name>A0A5R9L1H1_9BACT</name>
<dbReference type="OrthoDB" id="9789133at2"/>
<dbReference type="Gene3D" id="3.60.15.10">
    <property type="entry name" value="Ribonuclease Z/Hydroxyacylglutathione hydrolase-like"/>
    <property type="match status" value="1"/>
</dbReference>
<evidence type="ECO:0000313" key="3">
    <source>
        <dbReference type="Proteomes" id="UP000306402"/>
    </source>
</evidence>
<dbReference type="InterPro" id="IPR050114">
    <property type="entry name" value="UPF0173_UPF0282_UlaG_hydrolase"/>
</dbReference>
<comment type="caution">
    <text evidence="2">The sequence shown here is derived from an EMBL/GenBank/DDBJ whole genome shotgun (WGS) entry which is preliminary data.</text>
</comment>
<dbReference type="EMBL" id="VCEJ01000002">
    <property type="protein sequence ID" value="TLV02258.1"/>
    <property type="molecule type" value="Genomic_DNA"/>
</dbReference>
<accession>A0A5R9L1H1</accession>
<keyword evidence="1" id="KW-0732">Signal</keyword>
<evidence type="ECO:0000256" key="1">
    <source>
        <dbReference type="SAM" id="SignalP"/>
    </source>
</evidence>
<sequence>MKTLFALLLAFIVTASQAQLPSPDAIKTSKGDLKVQPLNHATMALTWNGKTIYADPYGGAKTFTGIATPDLIIITDIHGDHFDVATLDAIDLGKAVIVAPKAVVDMMSEKLKAKTTVLNNGQTIEKLGVSITAIPMYNLPEAADAKHTKGRGNGYVLKFGDKSVYISGDTSGIPEMRALKNIDVAFVCMNLPYTMDIKEAASAVLDFKPKIVYPYHYRGQNGFSDTAAFKKLVNEGDSKIDVRLKDWYTIK</sequence>
<dbReference type="RefSeq" id="WP_138363467.1">
    <property type="nucleotide sequence ID" value="NZ_VCEJ01000002.1"/>
</dbReference>
<dbReference type="InterPro" id="IPR036866">
    <property type="entry name" value="RibonucZ/Hydroxyglut_hydro"/>
</dbReference>
<protein>
    <submittedName>
        <fullName evidence="2">MBL fold metallo-hydrolase</fullName>
    </submittedName>
</protein>
<dbReference type="PANTHER" id="PTHR43546:SF3">
    <property type="entry name" value="UPF0173 METAL-DEPENDENT HYDROLASE MJ1163"/>
    <property type="match status" value="1"/>
</dbReference>
<dbReference type="PANTHER" id="PTHR43546">
    <property type="entry name" value="UPF0173 METAL-DEPENDENT HYDROLASE MJ1163-RELATED"/>
    <property type="match status" value="1"/>
</dbReference>
<dbReference type="Pfam" id="PF13483">
    <property type="entry name" value="Lactamase_B_3"/>
    <property type="match status" value="1"/>
</dbReference>
<dbReference type="AlphaFoldDB" id="A0A5R9L1H1"/>
<feature type="signal peptide" evidence="1">
    <location>
        <begin position="1"/>
        <end position="18"/>
    </location>
</feature>
<keyword evidence="3" id="KW-1185">Reference proteome</keyword>
<reference evidence="2 3" key="1">
    <citation type="submission" date="2019-05" db="EMBL/GenBank/DDBJ databases">
        <authorList>
            <person name="Qu J.-H."/>
        </authorList>
    </citation>
    <scope>NUCLEOTIDE SEQUENCE [LARGE SCALE GENOMIC DNA]</scope>
    <source>
        <strain evidence="2 3">T17</strain>
    </source>
</reference>